<accession>A0A5M3W457</accession>
<dbReference type="InterPro" id="IPR012349">
    <property type="entry name" value="Split_barrel_FMN-bd"/>
</dbReference>
<proteinExistence type="predicted"/>
<dbReference type="RefSeq" id="WP_246239092.1">
    <property type="nucleotide sequence ID" value="NZ_BAAABN010000035.1"/>
</dbReference>
<evidence type="ECO:0000313" key="2">
    <source>
        <dbReference type="Proteomes" id="UP000334990"/>
    </source>
</evidence>
<reference evidence="1 2" key="1">
    <citation type="submission" date="2019-10" db="EMBL/GenBank/DDBJ databases">
        <title>Whole genome shotgun sequence of Acrocarpospora corrugata NBRC 13972.</title>
        <authorList>
            <person name="Ichikawa N."/>
            <person name="Kimura A."/>
            <person name="Kitahashi Y."/>
            <person name="Komaki H."/>
            <person name="Oguchi A."/>
        </authorList>
    </citation>
    <scope>NUCLEOTIDE SEQUENCE [LARGE SCALE GENOMIC DNA]</scope>
    <source>
        <strain evidence="1 2">NBRC 13972</strain>
    </source>
</reference>
<gene>
    <name evidence="1" type="ORF">Acor_51450</name>
</gene>
<organism evidence="1 2">
    <name type="scientific">Acrocarpospora corrugata</name>
    <dbReference type="NCBI Taxonomy" id="35763"/>
    <lineage>
        <taxon>Bacteria</taxon>
        <taxon>Bacillati</taxon>
        <taxon>Actinomycetota</taxon>
        <taxon>Actinomycetes</taxon>
        <taxon>Streptosporangiales</taxon>
        <taxon>Streptosporangiaceae</taxon>
        <taxon>Acrocarpospora</taxon>
    </lineage>
</organism>
<keyword evidence="2" id="KW-1185">Reference proteome</keyword>
<evidence type="ECO:0000313" key="1">
    <source>
        <dbReference type="EMBL" id="GES03079.1"/>
    </source>
</evidence>
<dbReference type="AlphaFoldDB" id="A0A5M3W457"/>
<dbReference type="Proteomes" id="UP000334990">
    <property type="component" value="Unassembled WGS sequence"/>
</dbReference>
<dbReference type="Gene3D" id="2.30.110.10">
    <property type="entry name" value="Electron Transport, Fmn-binding Protein, Chain A"/>
    <property type="match status" value="1"/>
</dbReference>
<comment type="caution">
    <text evidence="1">The sequence shown here is derived from an EMBL/GenBank/DDBJ whole genome shotgun (WGS) entry which is preliminary data.</text>
</comment>
<name>A0A5M3W457_9ACTN</name>
<sequence>MTLRLIEEGAKKSSVLWLALPAGTRLAWHVWHDGAIHLVTGGDEQELPGLANTPEIEVILRSKDNGSQLVRFPATVAVLDQAEHPEVVAALAKERLNAIDSAALTARWAAGSLVVRLTPVNAG</sequence>
<dbReference type="EMBL" id="BLAD01000064">
    <property type="protein sequence ID" value="GES03079.1"/>
    <property type="molecule type" value="Genomic_DNA"/>
</dbReference>
<protein>
    <recommendedName>
        <fullName evidence="3">Pyridoxamine 5'-phosphate oxidase putative domain-containing protein</fullName>
    </recommendedName>
</protein>
<evidence type="ECO:0008006" key="3">
    <source>
        <dbReference type="Google" id="ProtNLM"/>
    </source>
</evidence>